<dbReference type="Proteomes" id="UP001605036">
    <property type="component" value="Unassembled WGS sequence"/>
</dbReference>
<dbReference type="Gene3D" id="1.10.8.430">
    <property type="entry name" value="Helical domain of apoptotic protease-activating factors"/>
    <property type="match status" value="1"/>
</dbReference>
<evidence type="ECO:0000313" key="7">
    <source>
        <dbReference type="EMBL" id="KAL2622070.1"/>
    </source>
</evidence>
<dbReference type="Pfam" id="PF00931">
    <property type="entry name" value="NB-ARC"/>
    <property type="match status" value="1"/>
</dbReference>
<dbReference type="Gene3D" id="3.80.10.10">
    <property type="entry name" value="Ribonuclease Inhibitor"/>
    <property type="match status" value="3"/>
</dbReference>
<dbReference type="PROSITE" id="PS51450">
    <property type="entry name" value="LRR"/>
    <property type="match status" value="1"/>
</dbReference>
<evidence type="ECO:0000256" key="2">
    <source>
        <dbReference type="ARBA" id="ARBA00022737"/>
    </source>
</evidence>
<feature type="compositionally biased region" description="Polar residues" evidence="4">
    <location>
        <begin position="47"/>
        <end position="59"/>
    </location>
</feature>
<dbReference type="InterPro" id="IPR027417">
    <property type="entry name" value="P-loop_NTPase"/>
</dbReference>
<dbReference type="Pfam" id="PF23598">
    <property type="entry name" value="LRR_14"/>
    <property type="match status" value="1"/>
</dbReference>
<dbReference type="PANTHER" id="PTHR36766">
    <property type="entry name" value="PLANT BROAD-SPECTRUM MILDEW RESISTANCE PROTEIN RPW8"/>
    <property type="match status" value="1"/>
</dbReference>
<evidence type="ECO:0000256" key="3">
    <source>
        <dbReference type="SAM" id="Coils"/>
    </source>
</evidence>
<protein>
    <recommendedName>
        <fullName evidence="9">NB-ARC domain-containing protein</fullName>
    </recommendedName>
</protein>
<evidence type="ECO:0008006" key="9">
    <source>
        <dbReference type="Google" id="ProtNLM"/>
    </source>
</evidence>
<sequence length="1365" mass="154426">MGSGYRKGYSILYTGSGFLNCVSLFGLKHQRVLSSLDKWRSSLTLNSKMKTEQHSSPVRTDQVPEPAAAETNPTRTTLMMFHPNPTQDRSEAGSSQAWHWPKINDSVYELYKPSSAEPNIDVLFFHGLQLKGDSAPHFSTWRSRCDAGSIWPSDWLPERFPMARILTISYDGSIEKTDSAGRMDLYLVAESLLQDLLLANVGQACPVIFVGHSFGGLLIKKLCLLSAQWRTQKMLNFFQNIRGIFYYATPHHGWELTNVNNMNNYTARGKLVDLVKVLNKNLARLNQEFDNLCDHQLRGQVQVAGVGEILPADLGNGRYKVIVTEGSARHSCAKFVIVKEDHFSISRPMEKHDTTYQILIDFIGEIQDKVADTKNMRDEEGDVQPLPKTLVGQLASSKGGDIEKYLEDNPAIGLWGMGGIGKTTLSKAVFNHKRACFSYTWFIENVKLIPGTGIEFERRLLEHVYHLGKKMEAVSDISFFKEKDILLVLDDVEAERDIGIVRRLQGICSPRSRFILTSRDSLIMRKVEGLIIVNLETLDNPSSGILLRNFAVPHNGPLLEWQKACLEGIVKRCDGLPLTLEVIGQYLRSSQEKEVWEQTLRALVNSEASQVEALGMSKVMSKLKISYDSLGGIEKQMFVDIATIFHLPRYLGNSNSSRSWSVWEAKAAWRMAYGMDYVELRWKTLVDRSLVFPSTGEDSELRMHEHLRDLGRSLALTSRESLHIYDGRVLRALLHTQQASHFQSIHSIHLNVSEPGQLMQEACLLCTQYKWLQANFNMQVVNPPCYQSFSEIIRDTLWKMDRVKYVMLDNHRRCQVYLGEVVLPASVVVFQSTWSIENLSCGLSNKLAVLTMTHFVGKQLPDALHNFRYSLQCIDLAAPHLEVLPESLCSLEVLRELRLGCPQLKKLPEDFGTLSNLQKLELVECHTLKQLPDSLCKLKKLQTLRILSLQPCNLEELPQHLGRLENLKNLTLWCSRGRLGSLPDSLCELKSLQKLVLDAGFEMVPNSIGNLKNLTELEVFSDELRELPHSLGELENLETLSVEVREFSDSQGELENLETLSLRVERVRFEISPIHFINLKNLQILKISIEGVTRLPPVIFGNLGRLQRLGVSCRNLQELPSTMGRLKELQELNIYSDSVEVLPDSFLDLPALQSLRLRCAKLRNLPAVFTRPPMLKVMEVQLGPDSLPRFMAGFGTLEVLSVICNEIEHIEWLDGLKAIRKLKIISCNQLKSLPASLGELESLKAIRKLEIMSCNQLKSLPASLGELESLEELSVIRCPELAILPESLGHLKSLRRLILEYLPLKRIPSLSAIRSLEYLKCEGLDDLEASPNVPPNCQREIIRRGNLENLSFGIDDLDLLVLRMF</sequence>
<feature type="domain" description="NB-ARC" evidence="5">
    <location>
        <begin position="410"/>
        <end position="553"/>
    </location>
</feature>
<evidence type="ECO:0000256" key="4">
    <source>
        <dbReference type="SAM" id="MobiDB-lite"/>
    </source>
</evidence>
<dbReference type="InterPro" id="IPR002182">
    <property type="entry name" value="NB-ARC"/>
</dbReference>
<dbReference type="GO" id="GO:0006952">
    <property type="term" value="P:defense response"/>
    <property type="evidence" value="ECO:0007669"/>
    <property type="project" value="UniProtKB-KW"/>
</dbReference>
<dbReference type="InterPro" id="IPR042197">
    <property type="entry name" value="Apaf_helical"/>
</dbReference>
<gene>
    <name evidence="7" type="ORF">R1flu_002275</name>
</gene>
<dbReference type="SMART" id="SM00369">
    <property type="entry name" value="LRR_TYP"/>
    <property type="match status" value="7"/>
</dbReference>
<dbReference type="SUPFAM" id="SSF52058">
    <property type="entry name" value="L domain-like"/>
    <property type="match status" value="2"/>
</dbReference>
<comment type="caution">
    <text evidence="7">The sequence shown here is derived from an EMBL/GenBank/DDBJ whole genome shotgun (WGS) entry which is preliminary data.</text>
</comment>
<feature type="coiled-coil region" evidence="3">
    <location>
        <begin position="268"/>
        <end position="295"/>
    </location>
</feature>
<keyword evidence="3" id="KW-0175">Coiled coil</keyword>
<evidence type="ECO:0000256" key="1">
    <source>
        <dbReference type="ARBA" id="ARBA00022614"/>
    </source>
</evidence>
<dbReference type="InterPro" id="IPR032675">
    <property type="entry name" value="LRR_dom_sf"/>
</dbReference>
<keyword evidence="2" id="KW-0677">Repeat</keyword>
<dbReference type="InterPro" id="IPR003591">
    <property type="entry name" value="Leu-rich_rpt_typical-subtyp"/>
</dbReference>
<dbReference type="InterPro" id="IPR001611">
    <property type="entry name" value="Leu-rich_rpt"/>
</dbReference>
<dbReference type="InterPro" id="IPR029058">
    <property type="entry name" value="AB_hydrolase_fold"/>
</dbReference>
<reference evidence="7 8" key="1">
    <citation type="submission" date="2024-09" db="EMBL/GenBank/DDBJ databases">
        <title>Chromosome-scale assembly of Riccia fluitans.</title>
        <authorList>
            <person name="Paukszto L."/>
            <person name="Sawicki J."/>
            <person name="Karawczyk K."/>
            <person name="Piernik-Szablinska J."/>
            <person name="Szczecinska M."/>
            <person name="Mazdziarz M."/>
        </authorList>
    </citation>
    <scope>NUCLEOTIDE SEQUENCE [LARGE SCALE GENOMIC DNA]</scope>
    <source>
        <strain evidence="7">Rf_01</strain>
        <tissue evidence="7">Aerial parts of the thallus</tissue>
    </source>
</reference>
<accession>A0ABD1Y655</accession>
<feature type="region of interest" description="Disordered" evidence="4">
    <location>
        <begin position="47"/>
        <end position="72"/>
    </location>
</feature>
<dbReference type="EMBL" id="JBHFFA010000006">
    <property type="protein sequence ID" value="KAL2622070.1"/>
    <property type="molecule type" value="Genomic_DNA"/>
</dbReference>
<evidence type="ECO:0000259" key="6">
    <source>
        <dbReference type="Pfam" id="PF23598"/>
    </source>
</evidence>
<keyword evidence="8" id="KW-1185">Reference proteome</keyword>
<dbReference type="InterPro" id="IPR055414">
    <property type="entry name" value="LRR_R13L4/SHOC2-like"/>
</dbReference>
<dbReference type="Gene3D" id="3.40.50.300">
    <property type="entry name" value="P-loop containing nucleotide triphosphate hydrolases"/>
    <property type="match status" value="1"/>
</dbReference>
<proteinExistence type="predicted"/>
<dbReference type="SUPFAM" id="SSF52540">
    <property type="entry name" value="P-loop containing nucleoside triphosphate hydrolases"/>
    <property type="match status" value="1"/>
</dbReference>
<dbReference type="PANTHER" id="PTHR36766:SF69">
    <property type="entry name" value="DISEASE RESISTANCE PROTEIN RGA2-LIKE"/>
    <property type="match status" value="1"/>
</dbReference>
<keyword evidence="1" id="KW-0433">Leucine-rich repeat</keyword>
<organism evidence="7 8">
    <name type="scientific">Riccia fluitans</name>
    <dbReference type="NCBI Taxonomy" id="41844"/>
    <lineage>
        <taxon>Eukaryota</taxon>
        <taxon>Viridiplantae</taxon>
        <taxon>Streptophyta</taxon>
        <taxon>Embryophyta</taxon>
        <taxon>Marchantiophyta</taxon>
        <taxon>Marchantiopsida</taxon>
        <taxon>Marchantiidae</taxon>
        <taxon>Marchantiales</taxon>
        <taxon>Ricciaceae</taxon>
        <taxon>Riccia</taxon>
    </lineage>
</organism>
<dbReference type="PRINTS" id="PR00364">
    <property type="entry name" value="DISEASERSIST"/>
</dbReference>
<name>A0ABD1Y655_9MARC</name>
<dbReference type="Gene3D" id="3.40.50.1820">
    <property type="entry name" value="alpha/beta hydrolase"/>
    <property type="match status" value="1"/>
</dbReference>
<feature type="domain" description="Disease resistance R13L4/SHOC-2-like LRR" evidence="6">
    <location>
        <begin position="934"/>
        <end position="1051"/>
    </location>
</feature>
<evidence type="ECO:0000313" key="8">
    <source>
        <dbReference type="Proteomes" id="UP001605036"/>
    </source>
</evidence>
<dbReference type="SUPFAM" id="SSF53474">
    <property type="entry name" value="alpha/beta-Hydrolases"/>
    <property type="match status" value="1"/>
</dbReference>
<evidence type="ECO:0000259" key="5">
    <source>
        <dbReference type="Pfam" id="PF00931"/>
    </source>
</evidence>